<dbReference type="InterPro" id="IPR048465">
    <property type="entry name" value="Maestro-like_HEAT"/>
</dbReference>
<evidence type="ECO:0000259" key="5">
    <source>
        <dbReference type="Pfam" id="PF23227"/>
    </source>
</evidence>
<dbReference type="Ensembl" id="ENSCJPT00005007692.1">
    <property type="protein sequence ID" value="ENSCJPP00005004625.1"/>
    <property type="gene ID" value="ENSCJPG00005004548.1"/>
</dbReference>
<reference evidence="6" key="3">
    <citation type="submission" date="2025-09" db="UniProtKB">
        <authorList>
            <consortium name="Ensembl"/>
        </authorList>
    </citation>
    <scope>IDENTIFICATION</scope>
</reference>
<keyword evidence="7" id="KW-1185">Reference proteome</keyword>
<keyword evidence="1" id="KW-0677">Repeat</keyword>
<feature type="domain" description="Maestro-like HEAT-repeats" evidence="3">
    <location>
        <begin position="291"/>
        <end position="513"/>
    </location>
</feature>
<dbReference type="AlphaFoldDB" id="A0A8C2Y704"/>
<sequence length="855" mass="96362">MNYNEMPIVIIDSPAQTVELMWVGQRVTVGRPPAPHVQRCWRCAPHFADDSRPAMQTQVKPPRFSVLVAAQVMADPQPQPSSSAMEEKNPSCPMEDKKDDPPQEPRAVPPAPPLDPSGLPMCAVGRYAMDNIEAFARSTEPQNEEQKIKFLRSVRALCDSAAAGNKAQELRVFCRRNEVAENIMVLLAEEPRGKLSSELWLQAIDSITALSKVDGVLEEKIPLYIVCFRSILLLPSEQDLDTKLYSKILMALDEMLHTLVFIHHNASIGEELKNVFQVLMPFTSLQSAAARERAVGRIWKLTHSLVLHCQETPHHSGQSRPVPYDQLCLPVLGQLVGTLILCCAFQEEKTHHCALGALHHLYTFILGRSRWEAQPDEKEKQEQWKDDHEFSLSWSTNTTVILLRFAKHFHSSERTDLILLALQGMRDCSNHNTQVASTLMAVLMVDFNPMPNDVQRIVAAIHRSRKLITEEQALRTIRGTFPWLATTSPRALTLSLLHCSPTCEKDIWELWELALSSVDVVPKMVQELLRLLEISPLGQETKAGVLPLAAATALHKLLRYLQHSPQVRLLFPELFVALVIQVVSSGELGQLQVTTIMKDPFSPSAPTSTIRMVVEAARSLMWGADMDGLATSMETNDLWARLLGAATWRSSMKSLAKMMLKSCRGQRGRTFSHLQKLLQFHQLQWREVPALTFYTELWSCQGQHKNNSRARRIFRKYIRSRKAESRELALRGLRDLYCGRMQLLLPDVLLWLQDIQAGVRLQAMRLLRDIAAQHPASIRAVIGQLAVHLLSCFNEDNAELRCRSMELFALLLEAQGRKQLLPQAKMSLLPLFIHMNEDIPNVAQVGAARGVTKSA</sequence>
<dbReference type="Pfam" id="PF23210">
    <property type="entry name" value="HEAT_Maestro_2"/>
    <property type="match status" value="1"/>
</dbReference>
<organism evidence="6 7">
    <name type="scientific">Coturnix japonica</name>
    <name type="common">Japanese quail</name>
    <name type="synonym">Coturnix coturnix japonica</name>
    <dbReference type="NCBI Taxonomy" id="93934"/>
    <lineage>
        <taxon>Eukaryota</taxon>
        <taxon>Metazoa</taxon>
        <taxon>Chordata</taxon>
        <taxon>Craniata</taxon>
        <taxon>Vertebrata</taxon>
        <taxon>Euteleostomi</taxon>
        <taxon>Archelosauria</taxon>
        <taxon>Archosauria</taxon>
        <taxon>Dinosauria</taxon>
        <taxon>Saurischia</taxon>
        <taxon>Theropoda</taxon>
        <taxon>Coelurosauria</taxon>
        <taxon>Aves</taxon>
        <taxon>Neognathae</taxon>
        <taxon>Galloanserae</taxon>
        <taxon>Galliformes</taxon>
        <taxon>Phasianidae</taxon>
        <taxon>Perdicinae</taxon>
        <taxon>Coturnix</taxon>
    </lineage>
</organism>
<evidence type="ECO:0000313" key="7">
    <source>
        <dbReference type="Proteomes" id="UP000694412"/>
    </source>
</evidence>
<dbReference type="Gene3D" id="1.25.10.10">
    <property type="entry name" value="Leucine-rich Repeat Variant"/>
    <property type="match status" value="1"/>
</dbReference>
<dbReference type="Pfam" id="PF21047">
    <property type="entry name" value="HEAT_Maestro"/>
    <property type="match status" value="1"/>
</dbReference>
<dbReference type="InterPro" id="IPR055406">
    <property type="entry name" value="HEAT_Maestro"/>
</dbReference>
<dbReference type="GO" id="GO:0005737">
    <property type="term" value="C:cytoplasm"/>
    <property type="evidence" value="ECO:0007669"/>
    <property type="project" value="TreeGrafter"/>
</dbReference>
<dbReference type="Pfam" id="PF23227">
    <property type="entry name" value="HEAT_MROH2B_C"/>
    <property type="match status" value="1"/>
</dbReference>
<evidence type="ECO:0000259" key="4">
    <source>
        <dbReference type="Pfam" id="PF23210"/>
    </source>
</evidence>
<dbReference type="InterPro" id="IPR011989">
    <property type="entry name" value="ARM-like"/>
</dbReference>
<dbReference type="InterPro" id="IPR055408">
    <property type="entry name" value="HEAT_MROH2B-like"/>
</dbReference>
<feature type="domain" description="Maestro/Maestro-like HEAT-repeats" evidence="5">
    <location>
        <begin position="722"/>
        <end position="844"/>
    </location>
</feature>
<accession>A0A8C2Y704</accession>
<evidence type="ECO:0000256" key="1">
    <source>
        <dbReference type="ARBA" id="ARBA00022737"/>
    </source>
</evidence>
<protein>
    <submittedName>
        <fullName evidence="6">Maestro heat-like repeat-containing protein family member 7</fullName>
    </submittedName>
</protein>
<dbReference type="PANTHER" id="PTHR23120">
    <property type="entry name" value="MAESTRO-RELATED HEAT DOMAIN-CONTAINING"/>
    <property type="match status" value="1"/>
</dbReference>
<feature type="domain" description="MROH2B-like HEAT-repeats" evidence="4">
    <location>
        <begin position="135"/>
        <end position="260"/>
    </location>
</feature>
<dbReference type="InterPro" id="IPR045206">
    <property type="entry name" value="Maestro_heat-like_prot"/>
</dbReference>
<evidence type="ECO:0000313" key="6">
    <source>
        <dbReference type="Ensembl" id="ENSCJPP00005004625.1"/>
    </source>
</evidence>
<dbReference type="Proteomes" id="UP000694412">
    <property type="component" value="Chromosome LGE22C19W28_E50C23"/>
</dbReference>
<dbReference type="GeneTree" id="ENSGT00940000160938"/>
<evidence type="ECO:0000256" key="2">
    <source>
        <dbReference type="SAM" id="MobiDB-lite"/>
    </source>
</evidence>
<name>A0A8C2Y704_COTJA</name>
<dbReference type="InterPro" id="IPR016024">
    <property type="entry name" value="ARM-type_fold"/>
</dbReference>
<proteinExistence type="predicted"/>
<reference evidence="6" key="2">
    <citation type="submission" date="2025-08" db="UniProtKB">
        <authorList>
            <consortium name="Ensembl"/>
        </authorList>
    </citation>
    <scope>IDENTIFICATION</scope>
</reference>
<evidence type="ECO:0000259" key="3">
    <source>
        <dbReference type="Pfam" id="PF21047"/>
    </source>
</evidence>
<feature type="region of interest" description="Disordered" evidence="2">
    <location>
        <begin position="74"/>
        <end position="116"/>
    </location>
</feature>
<dbReference type="PANTHER" id="PTHR23120:SF42">
    <property type="entry name" value="MAESTRO HEAT-LIKE REPEAT FAMILY MEMBER 3"/>
    <property type="match status" value="1"/>
</dbReference>
<feature type="compositionally biased region" description="Basic and acidic residues" evidence="2">
    <location>
        <begin position="85"/>
        <end position="103"/>
    </location>
</feature>
<reference evidence="6" key="1">
    <citation type="submission" date="2015-11" db="EMBL/GenBank/DDBJ databases">
        <authorList>
            <consortium name="International Coturnix japonica Genome Analysis Consortium"/>
            <person name="Warren W."/>
            <person name="Burt D.W."/>
            <person name="Antin P.B."/>
            <person name="Lanford R."/>
            <person name="Gros J."/>
            <person name="Wilson R.K."/>
        </authorList>
    </citation>
    <scope>NUCLEOTIDE SEQUENCE [LARGE SCALE GENOMIC DNA]</scope>
</reference>
<dbReference type="SUPFAM" id="SSF48371">
    <property type="entry name" value="ARM repeat"/>
    <property type="match status" value="1"/>
</dbReference>